<dbReference type="InterPro" id="IPR001148">
    <property type="entry name" value="CA_dom"/>
</dbReference>
<keyword evidence="11" id="KW-0862">Zinc</keyword>
<name>A0A7J5YFL0_DISMA</name>
<keyword evidence="15" id="KW-0456">Lyase</keyword>
<dbReference type="GO" id="GO:0098552">
    <property type="term" value="C:side of membrane"/>
    <property type="evidence" value="ECO:0007669"/>
    <property type="project" value="UniProtKB-KW"/>
</dbReference>
<dbReference type="InterPro" id="IPR041874">
    <property type="entry name" value="CA4/CA15"/>
</dbReference>
<dbReference type="GO" id="GO:0004089">
    <property type="term" value="F:carbonate dehydratase activity"/>
    <property type="evidence" value="ECO:0007669"/>
    <property type="project" value="UniProtKB-EC"/>
</dbReference>
<dbReference type="Proteomes" id="UP000518266">
    <property type="component" value="Unassembled WGS sequence"/>
</dbReference>
<comment type="function">
    <text evidence="19">Catalyzes the reversible hydration of carbon dioxide into bicarbonate and protons and thus is essential to maintaining intracellular and extracellular pH. May stimulate the sodium/bicarbonate transporter activity of SLC4A4 that acts in pH homeostasis. It is essential for acid overload removal from the retina and retina epithelium, and acid release in the choriocapillaris in the choroid.</text>
</comment>
<dbReference type="SUPFAM" id="SSF51069">
    <property type="entry name" value="Carbonic anhydrase"/>
    <property type="match status" value="1"/>
</dbReference>
<evidence type="ECO:0000256" key="3">
    <source>
        <dbReference type="ARBA" id="ARBA00010718"/>
    </source>
</evidence>
<dbReference type="FunFam" id="3.10.200.10:FF:000003">
    <property type="entry name" value="Carbonic anhydrase 12"/>
    <property type="match status" value="1"/>
</dbReference>
<evidence type="ECO:0000256" key="18">
    <source>
        <dbReference type="ARBA" id="ARBA00032355"/>
    </source>
</evidence>
<dbReference type="InterPro" id="IPR036398">
    <property type="entry name" value="CA_dom_sf"/>
</dbReference>
<comment type="similarity">
    <text evidence="3">Belongs to the alpha-carbonic anhydrase family.</text>
</comment>
<keyword evidence="16" id="KW-0449">Lipoprotein</keyword>
<evidence type="ECO:0000256" key="5">
    <source>
        <dbReference type="ARBA" id="ARBA00012925"/>
    </source>
</evidence>
<comment type="cofactor">
    <cofactor evidence="1">
        <name>Zn(2+)</name>
        <dbReference type="ChEBI" id="CHEBI:29105"/>
    </cofactor>
</comment>
<feature type="non-terminal residue" evidence="23">
    <location>
        <position position="1"/>
    </location>
</feature>
<evidence type="ECO:0000256" key="4">
    <source>
        <dbReference type="ARBA" id="ARBA00011736"/>
    </source>
</evidence>
<evidence type="ECO:0000256" key="8">
    <source>
        <dbReference type="ARBA" id="ARBA00022622"/>
    </source>
</evidence>
<dbReference type="GO" id="GO:0008270">
    <property type="term" value="F:zinc ion binding"/>
    <property type="evidence" value="ECO:0007669"/>
    <property type="project" value="InterPro"/>
</dbReference>
<feature type="domain" description="Alpha-carbonic anhydrase" evidence="22">
    <location>
        <begin position="83"/>
        <end position="338"/>
    </location>
</feature>
<comment type="catalytic activity">
    <reaction evidence="20">
        <text>hydrogencarbonate + H(+) = CO2 + H2O</text>
        <dbReference type="Rhea" id="RHEA:10748"/>
        <dbReference type="ChEBI" id="CHEBI:15377"/>
        <dbReference type="ChEBI" id="CHEBI:15378"/>
        <dbReference type="ChEBI" id="CHEBI:16526"/>
        <dbReference type="ChEBI" id="CHEBI:17544"/>
        <dbReference type="EC" id="4.2.1.1"/>
    </reaction>
    <physiologicalReaction direction="left-to-right" evidence="20">
        <dbReference type="Rhea" id="RHEA:10749"/>
    </physiologicalReaction>
    <physiologicalReaction direction="right-to-left" evidence="20">
        <dbReference type="Rhea" id="RHEA:10750"/>
    </physiologicalReaction>
</comment>
<evidence type="ECO:0000256" key="14">
    <source>
        <dbReference type="ARBA" id="ARBA00023180"/>
    </source>
</evidence>
<dbReference type="GO" id="GO:0005886">
    <property type="term" value="C:plasma membrane"/>
    <property type="evidence" value="ECO:0007669"/>
    <property type="project" value="UniProtKB-SubCell"/>
</dbReference>
<evidence type="ECO:0000256" key="1">
    <source>
        <dbReference type="ARBA" id="ARBA00001947"/>
    </source>
</evidence>
<evidence type="ECO:0000256" key="10">
    <source>
        <dbReference type="ARBA" id="ARBA00022729"/>
    </source>
</evidence>
<evidence type="ECO:0000256" key="6">
    <source>
        <dbReference type="ARBA" id="ARBA00014205"/>
    </source>
</evidence>
<keyword evidence="8" id="KW-0336">GPI-anchor</keyword>
<accession>A0A7J5YFL0</accession>
<dbReference type="SMART" id="SM01057">
    <property type="entry name" value="Carb_anhydrase"/>
    <property type="match status" value="1"/>
</dbReference>
<comment type="caution">
    <text evidence="23">The sequence shown here is derived from an EMBL/GenBank/DDBJ whole genome shotgun (WGS) entry which is preliminary data.</text>
</comment>
<evidence type="ECO:0000259" key="22">
    <source>
        <dbReference type="PROSITE" id="PS51144"/>
    </source>
</evidence>
<evidence type="ECO:0000256" key="13">
    <source>
        <dbReference type="ARBA" id="ARBA00023157"/>
    </source>
</evidence>
<evidence type="ECO:0000313" key="24">
    <source>
        <dbReference type="Proteomes" id="UP000518266"/>
    </source>
</evidence>
<organism evidence="23 24">
    <name type="scientific">Dissostichus mawsoni</name>
    <name type="common">Antarctic cod</name>
    <dbReference type="NCBI Taxonomy" id="36200"/>
    <lineage>
        <taxon>Eukaryota</taxon>
        <taxon>Metazoa</taxon>
        <taxon>Chordata</taxon>
        <taxon>Craniata</taxon>
        <taxon>Vertebrata</taxon>
        <taxon>Euteleostomi</taxon>
        <taxon>Actinopterygii</taxon>
        <taxon>Neopterygii</taxon>
        <taxon>Teleostei</taxon>
        <taxon>Neoteleostei</taxon>
        <taxon>Acanthomorphata</taxon>
        <taxon>Eupercaria</taxon>
        <taxon>Perciformes</taxon>
        <taxon>Notothenioidei</taxon>
        <taxon>Nototheniidae</taxon>
        <taxon>Dissostichus</taxon>
    </lineage>
</organism>
<keyword evidence="14" id="KW-0325">Glycoprotein</keyword>
<proteinExistence type="inferred from homology"/>
<evidence type="ECO:0000256" key="11">
    <source>
        <dbReference type="ARBA" id="ARBA00022833"/>
    </source>
</evidence>
<dbReference type="EMBL" id="JAAKFY010000013">
    <property type="protein sequence ID" value="KAF3847539.1"/>
    <property type="molecule type" value="Genomic_DNA"/>
</dbReference>
<comment type="subcellular location">
    <subcellularLocation>
        <location evidence="2">Cell membrane</location>
        <topology evidence="2">Lipid-anchor</topology>
        <topology evidence="2">GPI-anchor</topology>
    </subcellularLocation>
</comment>
<dbReference type="CDD" id="cd03117">
    <property type="entry name" value="alpha_CA_IV_XV_like"/>
    <property type="match status" value="1"/>
</dbReference>
<keyword evidence="9" id="KW-0479">Metal-binding</keyword>
<keyword evidence="21" id="KW-0812">Transmembrane</keyword>
<keyword evidence="24" id="KW-1185">Reference proteome</keyword>
<reference evidence="23 24" key="1">
    <citation type="submission" date="2020-03" db="EMBL/GenBank/DDBJ databases">
        <title>Dissostichus mawsoni Genome sequencing and assembly.</title>
        <authorList>
            <person name="Park H."/>
        </authorList>
    </citation>
    <scope>NUCLEOTIDE SEQUENCE [LARGE SCALE GENOMIC DNA]</scope>
    <source>
        <strain evidence="23">DM0001</strain>
        <tissue evidence="23">Muscle</tissue>
    </source>
</reference>
<evidence type="ECO:0000256" key="7">
    <source>
        <dbReference type="ARBA" id="ARBA00022475"/>
    </source>
</evidence>
<evidence type="ECO:0000256" key="16">
    <source>
        <dbReference type="ARBA" id="ARBA00023288"/>
    </source>
</evidence>
<keyword evidence="13" id="KW-1015">Disulfide bond</keyword>
<keyword evidence="10" id="KW-0732">Signal</keyword>
<feature type="transmembrane region" description="Helical" evidence="21">
    <location>
        <begin position="57"/>
        <end position="80"/>
    </location>
</feature>
<protein>
    <recommendedName>
        <fullName evidence="6">Carbonic anhydrase 4</fullName>
        <ecNumber evidence="5">4.2.1.1</ecNumber>
    </recommendedName>
    <alternativeName>
        <fullName evidence="18">Carbonate dehydratase IV</fullName>
    </alternativeName>
    <alternativeName>
        <fullName evidence="17">Carbonic anhydrase IV</fullName>
    </alternativeName>
</protein>
<dbReference type="Pfam" id="PF00194">
    <property type="entry name" value="Carb_anhydrase"/>
    <property type="match status" value="1"/>
</dbReference>
<dbReference type="OrthoDB" id="429145at2759"/>
<dbReference type="PANTHER" id="PTHR18952">
    <property type="entry name" value="CARBONIC ANHYDRASE"/>
    <property type="match status" value="1"/>
</dbReference>
<comment type="subunit">
    <text evidence="4">Interacts with SLC4A4.</text>
</comment>
<evidence type="ECO:0000256" key="12">
    <source>
        <dbReference type="ARBA" id="ARBA00023136"/>
    </source>
</evidence>
<evidence type="ECO:0000256" key="2">
    <source>
        <dbReference type="ARBA" id="ARBA00004609"/>
    </source>
</evidence>
<evidence type="ECO:0000256" key="9">
    <source>
        <dbReference type="ARBA" id="ARBA00022723"/>
    </source>
</evidence>
<evidence type="ECO:0000313" key="23">
    <source>
        <dbReference type="EMBL" id="KAF3847539.1"/>
    </source>
</evidence>
<evidence type="ECO:0000256" key="21">
    <source>
        <dbReference type="SAM" id="Phobius"/>
    </source>
</evidence>
<dbReference type="Gene3D" id="3.10.200.10">
    <property type="entry name" value="Alpha carbonic anhydrase"/>
    <property type="match status" value="1"/>
</dbReference>
<dbReference type="PROSITE" id="PS51144">
    <property type="entry name" value="ALPHA_CA_2"/>
    <property type="match status" value="1"/>
</dbReference>
<keyword evidence="12 21" id="KW-0472">Membrane</keyword>
<evidence type="ECO:0000256" key="19">
    <source>
        <dbReference type="ARBA" id="ARBA00045603"/>
    </source>
</evidence>
<evidence type="ECO:0000256" key="20">
    <source>
        <dbReference type="ARBA" id="ARBA00049061"/>
    </source>
</evidence>
<keyword evidence="21" id="KW-1133">Transmembrane helix</keyword>
<dbReference type="PANTHER" id="PTHR18952:SF95">
    <property type="entry name" value="CARBONIC ANHYDRASE 4"/>
    <property type="match status" value="1"/>
</dbReference>
<evidence type="ECO:0000256" key="15">
    <source>
        <dbReference type="ARBA" id="ARBA00023239"/>
    </source>
</evidence>
<evidence type="ECO:0000256" key="17">
    <source>
        <dbReference type="ARBA" id="ARBA00032271"/>
    </source>
</evidence>
<keyword evidence="7" id="KW-1003">Cell membrane</keyword>
<dbReference type="AlphaFoldDB" id="A0A7J5YFL0"/>
<gene>
    <name evidence="23" type="ORF">F7725_020567</name>
</gene>
<dbReference type="EC" id="4.2.1.1" evidence="5"/>
<dbReference type="InterPro" id="IPR023561">
    <property type="entry name" value="Carbonic_anhydrase_a-class"/>
</dbReference>
<sequence length="354" mass="39837">MFAVYQCSRESGVIKLRHAVAGIDRWVNLSFNRLVELCFWNHLPKDQYLKQADSDRYSTVTMLLAPVLFLFLFASSIRIVSGDDWCYQSQVTCSHNCTGPEVWGIVSQHCNGRHQSPVNIVTRRMLLDERLTSFHFTRYQEAFHGRLLNNGHTVQLDLPSSIKIKGGNLAAQYKAIQLHLHWGVDGGPGSEHTIDGEQFPMEVGTTSMEVSLNYMHIVHIKEEYNSLSQAVRDSTGVAVLGFVFEESKSANKKFDPLINALKNITHPKNMTKYLRYNGSLTTPGCAEAVVWSLFENTVPLSRKQLAAFSHLQFSNGEQMVKTFRPLQPLNGRQVYYSGGHAALVSTVLLIMSVL</sequence>